<dbReference type="AlphaFoldDB" id="A0A1X7TI43"/>
<dbReference type="OrthoDB" id="10256906at2759"/>
<feature type="domain" description="TRAPPC10/Trs130 N-terminal" evidence="1">
    <location>
        <begin position="4"/>
        <end position="314"/>
    </location>
</feature>
<dbReference type="GO" id="GO:0034498">
    <property type="term" value="P:early endosome to Golgi transport"/>
    <property type="evidence" value="ECO:0007669"/>
    <property type="project" value="TreeGrafter"/>
</dbReference>
<dbReference type="EnsemblMetazoa" id="Aqu2.1.14425_001">
    <property type="protein sequence ID" value="Aqu2.1.14425_001"/>
    <property type="gene ID" value="Aqu2.1.14425"/>
</dbReference>
<evidence type="ECO:0000313" key="2">
    <source>
        <dbReference type="EnsemblMetazoa" id="Aqu2.1.14425_001"/>
    </source>
</evidence>
<protein>
    <recommendedName>
        <fullName evidence="1">TRAPPC10/Trs130 N-terminal domain-containing protein</fullName>
    </recommendedName>
</protein>
<dbReference type="eggNOG" id="KOG1931">
    <property type="taxonomic scope" value="Eukaryota"/>
</dbReference>
<dbReference type="GO" id="GO:1990071">
    <property type="term" value="C:TRAPPII protein complex"/>
    <property type="evidence" value="ECO:0007669"/>
    <property type="project" value="InterPro"/>
</dbReference>
<name>A0A1X7TI43_AMPQE</name>
<dbReference type="PANTHER" id="PTHR13251">
    <property type="entry name" value="EPILEPSY HOLOPROSENCEPHALY CANDIDATE 1/TMEM1"/>
    <property type="match status" value="1"/>
</dbReference>
<dbReference type="Pfam" id="PF23036">
    <property type="entry name" value="TRAPPC10_1st"/>
    <property type="match status" value="1"/>
</dbReference>
<dbReference type="EnsemblMetazoa" id="XM_020003866.1">
    <property type="protein sequence ID" value="XP_019859425.1"/>
    <property type="gene ID" value="LOC105314816"/>
</dbReference>
<sequence length="930" mass="104414">MAVRPVITIQGDLDLIGPVMQKRLQKQFKSFQRPDYSKDEKAFASFCQGMEFKDFRDFYNSRTKSSYPYLIHKEPCLHTYWTGCSEVSTYVSSVKPMIDQWIDEATKMGGDDKLVIVFCITAEVRSKRSKIKMLSSKYESVEEYIVKDYRGKCNVTNLRLASADDARIAESFNSYSLEINRLALNNFLSRLSEVSNELRDKRIRTVHSDEVYSLICKKLSLSVCYEMIRDPLQASTRYTSVHDDLEFAITILSKKDDTPSWLTKLQKQEIKTWDYPNLTNTDISWKYLSNILDNNAHIIHIWTFLFVRRIHTLCGRGLVQEVYKCCIGTLHCTARLINLLKLSLPEGVFNSWAYMSCIECVESMMVKIDPEVLAKTASTTLVLVRAELWHYAWEKLRSIGLLCHLMPGSLSSLPNQELISTICSGITCDTSNGSKAEDLGARLVEVLQSKEKFKNAFMSLGEMVIGAFKHAGRRRMAFSIGTRMAEFHKGVGMVKEAEQLLCDVTSLHSVQHWPQLSSSAYSILAHCQQKLKQEDKEVNSLLVLVTTPKHDNSAHGPAQYMDQLIRIADRSKYQKLLSWEPLFELTSLSYVGGGKKVGGVRGGAYPNQYRKGEEIELKVDFRYSGPKEMKLTMVSVILEPETKVSMVSIATSKTPAFKGSLESLQEIELEPGPPEDVLLSFRPVGGDMGSKLHKVYYSSSELSGEEGIVKYNSVRLEMRGLVCQPGANNSTIVKGKISSSGNYNIQQIIMKAGALDFCLVVPSKTAKLHPLTILPDKVNVSIGLKPHQNVILSGIPVLCELEVNVEEDTVIQEGAELSLVAPPTVQVESIDGEPTVDYHQLLFTLPSLSSPTKHRCLPFDMTVSSLYQTMPTALGCHDGGSSVGGEDLLSWQFELEVYCNWLTPPHVARLPLMVHEPFSFSHRELSAGER</sequence>
<dbReference type="KEGG" id="aqu:105314816"/>
<reference evidence="3" key="1">
    <citation type="journal article" date="2010" name="Nature">
        <title>The Amphimedon queenslandica genome and the evolution of animal complexity.</title>
        <authorList>
            <person name="Srivastava M."/>
            <person name="Simakov O."/>
            <person name="Chapman J."/>
            <person name="Fahey B."/>
            <person name="Gauthier M.E."/>
            <person name="Mitros T."/>
            <person name="Richards G.S."/>
            <person name="Conaco C."/>
            <person name="Dacre M."/>
            <person name="Hellsten U."/>
            <person name="Larroux C."/>
            <person name="Putnam N.H."/>
            <person name="Stanke M."/>
            <person name="Adamska M."/>
            <person name="Darling A."/>
            <person name="Degnan S.M."/>
            <person name="Oakley T.H."/>
            <person name="Plachetzki D.C."/>
            <person name="Zhai Y."/>
            <person name="Adamski M."/>
            <person name="Calcino A."/>
            <person name="Cummins S.F."/>
            <person name="Goodstein D.M."/>
            <person name="Harris C."/>
            <person name="Jackson D.J."/>
            <person name="Leys S.P."/>
            <person name="Shu S."/>
            <person name="Woodcroft B.J."/>
            <person name="Vervoort M."/>
            <person name="Kosik K.S."/>
            <person name="Manning G."/>
            <person name="Degnan B.M."/>
            <person name="Rokhsar D.S."/>
        </authorList>
    </citation>
    <scope>NUCLEOTIDE SEQUENCE [LARGE SCALE GENOMIC DNA]</scope>
</reference>
<dbReference type="STRING" id="400682.A0A1X7TI43"/>
<dbReference type="GO" id="GO:0005829">
    <property type="term" value="C:cytosol"/>
    <property type="evidence" value="ECO:0007669"/>
    <property type="project" value="GOC"/>
</dbReference>
<dbReference type="GO" id="GO:0006891">
    <property type="term" value="P:intra-Golgi vesicle-mediated transport"/>
    <property type="evidence" value="ECO:0007669"/>
    <property type="project" value="TreeGrafter"/>
</dbReference>
<evidence type="ECO:0000259" key="1">
    <source>
        <dbReference type="Pfam" id="PF23036"/>
    </source>
</evidence>
<keyword evidence="3" id="KW-1185">Reference proteome</keyword>
<organism evidence="2">
    <name type="scientific">Amphimedon queenslandica</name>
    <name type="common">Sponge</name>
    <dbReference type="NCBI Taxonomy" id="400682"/>
    <lineage>
        <taxon>Eukaryota</taxon>
        <taxon>Metazoa</taxon>
        <taxon>Porifera</taxon>
        <taxon>Demospongiae</taxon>
        <taxon>Heteroscleromorpha</taxon>
        <taxon>Haplosclerida</taxon>
        <taxon>Niphatidae</taxon>
        <taxon>Amphimedon</taxon>
    </lineage>
</organism>
<dbReference type="InterPro" id="IPR056913">
    <property type="entry name" value="TRAPPC10/Trs130_N"/>
</dbReference>
<dbReference type="PANTHER" id="PTHR13251:SF3">
    <property type="entry name" value="TRAFFICKING PROTEIN PARTICLE COMPLEX SUBUNIT 10"/>
    <property type="match status" value="1"/>
</dbReference>
<dbReference type="Proteomes" id="UP000007879">
    <property type="component" value="Unassembled WGS sequence"/>
</dbReference>
<dbReference type="InterPro" id="IPR045126">
    <property type="entry name" value="TRAPPC10/Trs130"/>
</dbReference>
<gene>
    <name evidence="2" type="primary">105314816</name>
</gene>
<proteinExistence type="predicted"/>
<evidence type="ECO:0000313" key="3">
    <source>
        <dbReference type="Proteomes" id="UP000007879"/>
    </source>
</evidence>
<reference evidence="2" key="2">
    <citation type="submission" date="2017-05" db="UniProtKB">
        <authorList>
            <consortium name="EnsemblMetazoa"/>
        </authorList>
    </citation>
    <scope>IDENTIFICATION</scope>
</reference>
<dbReference type="InParanoid" id="A0A1X7TI43"/>
<accession>A0A1X7TI43</accession>